<evidence type="ECO:0000313" key="3">
    <source>
        <dbReference type="EMBL" id="RSH89043.1"/>
    </source>
</evidence>
<evidence type="ECO:0000256" key="1">
    <source>
        <dbReference type="SAM" id="MobiDB-lite"/>
    </source>
</evidence>
<dbReference type="InterPro" id="IPR024637">
    <property type="entry name" value="Ctk3_C"/>
</dbReference>
<dbReference type="OrthoDB" id="21266at2759"/>
<dbReference type="AlphaFoldDB" id="A0A427YDB1"/>
<dbReference type="PANTHER" id="PTHR28291:SF1">
    <property type="entry name" value="CTD KINASE SUBUNIT GAMMA"/>
    <property type="match status" value="1"/>
</dbReference>
<accession>A0A427YDB1</accession>
<feature type="region of interest" description="Disordered" evidence="1">
    <location>
        <begin position="213"/>
        <end position="233"/>
    </location>
</feature>
<feature type="domain" description="CID" evidence="2">
    <location>
        <begin position="4"/>
        <end position="218"/>
    </location>
</feature>
<comment type="caution">
    <text evidence="3">The sequence shown here is derived from an EMBL/GenBank/DDBJ whole genome shotgun (WGS) entry which is preliminary data.</text>
</comment>
<feature type="compositionally biased region" description="Basic and acidic residues" evidence="1">
    <location>
        <begin position="215"/>
        <end position="233"/>
    </location>
</feature>
<organism evidence="3 4">
    <name type="scientific">Saitozyma podzolica</name>
    <dbReference type="NCBI Taxonomy" id="1890683"/>
    <lineage>
        <taxon>Eukaryota</taxon>
        <taxon>Fungi</taxon>
        <taxon>Dikarya</taxon>
        <taxon>Basidiomycota</taxon>
        <taxon>Agaricomycotina</taxon>
        <taxon>Tremellomycetes</taxon>
        <taxon>Tremellales</taxon>
        <taxon>Trimorphomycetaceae</taxon>
        <taxon>Saitozyma</taxon>
    </lineage>
</organism>
<dbReference type="Proteomes" id="UP000279259">
    <property type="component" value="Unassembled WGS sequence"/>
</dbReference>
<evidence type="ECO:0000313" key="4">
    <source>
        <dbReference type="Proteomes" id="UP000279259"/>
    </source>
</evidence>
<protein>
    <recommendedName>
        <fullName evidence="2">CID domain-containing protein</fullName>
    </recommendedName>
</protein>
<dbReference type="InterPro" id="IPR024638">
    <property type="entry name" value="Ctk3_N"/>
</dbReference>
<dbReference type="InterPro" id="IPR008942">
    <property type="entry name" value="ENTH_VHS"/>
</dbReference>
<dbReference type="GO" id="GO:0045943">
    <property type="term" value="P:positive regulation of transcription by RNA polymerase I"/>
    <property type="evidence" value="ECO:0007669"/>
    <property type="project" value="TreeGrafter"/>
</dbReference>
<dbReference type="PANTHER" id="PTHR28291">
    <property type="entry name" value="CTD KINASE SUBUNIT GAMMA"/>
    <property type="match status" value="1"/>
</dbReference>
<dbReference type="Pfam" id="PF12350">
    <property type="entry name" value="CTK3_C"/>
    <property type="match status" value="1"/>
</dbReference>
<evidence type="ECO:0000259" key="2">
    <source>
        <dbReference type="PROSITE" id="PS51391"/>
    </source>
</evidence>
<sequence length="375" mass="41576">MSFDPFETRLHFLQLLRKLNASQLSIQKVVGYAVKYGSRCGEDLWECITEECAKGSLNTRINILYFLDSLAEASTSLGPQDAPYLDFISRDLGLIVERVVPDTREGVLNLKSAKQRGGGQRAESRRKYVGNRAALECAENEASGDNLAPVAGARALQARRREAKGARKRKRQYTWHRTALGWALLIRWTLQILESWRTRRIIPPEIIDSALAKLDSPRDGTSPKKRGREETFSRNDILRRMEEDRERHKRLRERIWILPIPSLPGQSRPPLLSHTSQPAQLSQHSQPSQSAQSAQSAQASPSSSASPFNPASPSSRKPGPPAPGASGGGGGETGMSALDVEFEQMWENTSELDEEDLDKMREDTHIAGLEAAGAT</sequence>
<dbReference type="InterPro" id="IPR042326">
    <property type="entry name" value="Ctk3"/>
</dbReference>
<dbReference type="GO" id="GO:0070692">
    <property type="term" value="C:CTDK-1 complex"/>
    <property type="evidence" value="ECO:0007669"/>
    <property type="project" value="InterPro"/>
</dbReference>
<dbReference type="STRING" id="1890683.A0A427YDB1"/>
<name>A0A427YDB1_9TREE</name>
<keyword evidence="4" id="KW-1185">Reference proteome</keyword>
<feature type="region of interest" description="Disordered" evidence="1">
    <location>
        <begin position="266"/>
        <end position="357"/>
    </location>
</feature>
<proteinExistence type="predicted"/>
<dbReference type="Gene3D" id="1.25.40.90">
    <property type="match status" value="1"/>
</dbReference>
<dbReference type="InterPro" id="IPR006569">
    <property type="entry name" value="CID_dom"/>
</dbReference>
<gene>
    <name evidence="3" type="ORF">EHS25_002705</name>
</gene>
<dbReference type="PROSITE" id="PS51391">
    <property type="entry name" value="CID"/>
    <property type="match status" value="1"/>
</dbReference>
<reference evidence="3 4" key="1">
    <citation type="submission" date="2018-11" db="EMBL/GenBank/DDBJ databases">
        <title>Genome sequence of Saitozyma podzolica DSM 27192.</title>
        <authorList>
            <person name="Aliyu H."/>
            <person name="Gorte O."/>
            <person name="Ochsenreither K."/>
        </authorList>
    </citation>
    <scope>NUCLEOTIDE SEQUENCE [LARGE SCALE GENOMIC DNA]</scope>
    <source>
        <strain evidence="3 4">DSM 27192</strain>
    </source>
</reference>
<feature type="compositionally biased region" description="Low complexity" evidence="1">
    <location>
        <begin position="276"/>
        <end position="317"/>
    </location>
</feature>
<dbReference type="Pfam" id="PF12243">
    <property type="entry name" value="CTK3"/>
    <property type="match status" value="1"/>
</dbReference>
<feature type="compositionally biased region" description="Acidic residues" evidence="1">
    <location>
        <begin position="340"/>
        <end position="357"/>
    </location>
</feature>
<dbReference type="EMBL" id="RSCD01000015">
    <property type="protein sequence ID" value="RSH89043.1"/>
    <property type="molecule type" value="Genomic_DNA"/>
</dbReference>
<dbReference type="GO" id="GO:0032786">
    <property type="term" value="P:positive regulation of DNA-templated transcription, elongation"/>
    <property type="evidence" value="ECO:0007669"/>
    <property type="project" value="InterPro"/>
</dbReference>